<dbReference type="Pfam" id="PF07940">
    <property type="entry name" value="Hepar_II_III_C"/>
    <property type="match status" value="1"/>
</dbReference>
<dbReference type="Gene3D" id="2.70.98.70">
    <property type="match status" value="1"/>
</dbReference>
<organism evidence="7">
    <name type="scientific">hydrothermal vent metagenome</name>
    <dbReference type="NCBI Taxonomy" id="652676"/>
    <lineage>
        <taxon>unclassified sequences</taxon>
        <taxon>metagenomes</taxon>
        <taxon>ecological metagenomes</taxon>
    </lineage>
</organism>
<feature type="domain" description="Heparinase II/III-like C-terminal" evidence="5">
    <location>
        <begin position="308"/>
        <end position="519"/>
    </location>
</feature>
<dbReference type="Gene3D" id="1.50.10.100">
    <property type="entry name" value="Chondroitin AC/alginate lyase"/>
    <property type="match status" value="1"/>
</dbReference>
<evidence type="ECO:0000256" key="3">
    <source>
        <dbReference type="ARBA" id="ARBA00022764"/>
    </source>
</evidence>
<sequence length="532" mass="61840">MDSSKLILLVHTVKHLRFKQIYYRLYYLIRNKFFKKEYTKPLNRELDALIWKDSFLHTDSYKKDNSFVFLNLSRDFGDAIDWNYDKYGKLWTYNLNYFDFLNQEHISAEEGLALISDYIEKDAILKDGKEPYPISLRGFNWVKFLSRNTISNPRINEVLSDHYETLYNNVEYHLMGNHVLENGFSLFFGAYYLKDECLYTKARHILKNELTEQTLNDGAHFERSPMYHQIILHRLLDCIQLAQLNAWKDEVLPFLKEKALKMLSWLQEVTFSNGTIPMVNDSAYGIAPNSRQLFEYAKSLGLQWPKGQLSDCGYRMYSQGNYELFVDVGKVGPDYQPGHAHSDTFSFELYVGGTPVIVDTGTSTYEKNALRQQERETAAHNTVKIGNYEQTQVWGGFRVAKRAKITHLEESENQIEATHDGYKKLGVRHTRKFLTHASSIEINDSLNKEVNEQQISFFHFHPNIKNIEVGQSQVKLTELGVNIIFGEGVSKIDLCHYHYAMGFNKTEKAQKIAVSFQKSLRTQIVLPNSPNN</sequence>
<evidence type="ECO:0000256" key="1">
    <source>
        <dbReference type="ARBA" id="ARBA00004418"/>
    </source>
</evidence>
<name>A0A3B0TEW4_9ZZZZ</name>
<keyword evidence="2" id="KW-0732">Signal</keyword>
<feature type="domain" description="Heparin-sulfate lyase N-terminal" evidence="6">
    <location>
        <begin position="199"/>
        <end position="284"/>
    </location>
</feature>
<proteinExistence type="predicted"/>
<dbReference type="InterPro" id="IPR008929">
    <property type="entry name" value="Chondroitin_lyas"/>
</dbReference>
<dbReference type="InterPro" id="IPR012480">
    <property type="entry name" value="Hepar_II_III_C"/>
</dbReference>
<dbReference type="PANTHER" id="PTHR39210">
    <property type="entry name" value="HEPARIN-SULFATE LYASE"/>
    <property type="match status" value="1"/>
</dbReference>
<dbReference type="GO" id="GO:0016829">
    <property type="term" value="F:lyase activity"/>
    <property type="evidence" value="ECO:0007669"/>
    <property type="project" value="UniProtKB-KW"/>
</dbReference>
<keyword evidence="4" id="KW-0456">Lyase</keyword>
<keyword evidence="3" id="KW-0574">Periplasm</keyword>
<dbReference type="InterPro" id="IPR031680">
    <property type="entry name" value="Hepar_II_III_N"/>
</dbReference>
<dbReference type="EMBL" id="UOEL01000074">
    <property type="protein sequence ID" value="VAW11887.1"/>
    <property type="molecule type" value="Genomic_DNA"/>
</dbReference>
<evidence type="ECO:0000259" key="5">
    <source>
        <dbReference type="Pfam" id="PF07940"/>
    </source>
</evidence>
<dbReference type="SUPFAM" id="SSF48230">
    <property type="entry name" value="Chondroitin AC/alginate lyase"/>
    <property type="match status" value="1"/>
</dbReference>
<gene>
    <name evidence="7" type="ORF">MNBD_BACTEROID03-2635</name>
</gene>
<accession>A0A3B0TEW4</accession>
<evidence type="ECO:0000256" key="4">
    <source>
        <dbReference type="ARBA" id="ARBA00023239"/>
    </source>
</evidence>
<reference evidence="7" key="1">
    <citation type="submission" date="2018-06" db="EMBL/GenBank/DDBJ databases">
        <authorList>
            <person name="Zhirakovskaya E."/>
        </authorList>
    </citation>
    <scope>NUCLEOTIDE SEQUENCE</scope>
</reference>
<dbReference type="PANTHER" id="PTHR39210:SF1">
    <property type="entry name" value="HEPARIN-SULFATE LYASE"/>
    <property type="match status" value="1"/>
</dbReference>
<dbReference type="Pfam" id="PF16889">
    <property type="entry name" value="Hepar_II_III_N"/>
    <property type="match status" value="1"/>
</dbReference>
<comment type="subcellular location">
    <subcellularLocation>
        <location evidence="1">Periplasm</location>
    </subcellularLocation>
</comment>
<dbReference type="AlphaFoldDB" id="A0A3B0TEW4"/>
<evidence type="ECO:0000259" key="6">
    <source>
        <dbReference type="Pfam" id="PF16889"/>
    </source>
</evidence>
<protein>
    <submittedName>
        <fullName evidence="7">Heparinase II/III-like</fullName>
    </submittedName>
</protein>
<dbReference type="GO" id="GO:0042597">
    <property type="term" value="C:periplasmic space"/>
    <property type="evidence" value="ECO:0007669"/>
    <property type="project" value="UniProtKB-SubCell"/>
</dbReference>
<evidence type="ECO:0000256" key="2">
    <source>
        <dbReference type="ARBA" id="ARBA00022729"/>
    </source>
</evidence>
<evidence type="ECO:0000313" key="7">
    <source>
        <dbReference type="EMBL" id="VAW11887.1"/>
    </source>
</evidence>